<dbReference type="HOGENOM" id="CLU_062456_2_2_14"/>
<dbReference type="Pfam" id="PF01195">
    <property type="entry name" value="Pept_tRNA_hydro"/>
    <property type="match status" value="1"/>
</dbReference>
<accession>I7C5D6</accession>
<dbReference type="GO" id="GO:0000049">
    <property type="term" value="F:tRNA binding"/>
    <property type="evidence" value="ECO:0007669"/>
    <property type="project" value="UniProtKB-KW"/>
</dbReference>
<keyword evidence="3" id="KW-0694">RNA-binding</keyword>
<gene>
    <name evidence="4" type="ordered locus">MHLP_00710</name>
</gene>
<dbReference type="InterPro" id="IPR036416">
    <property type="entry name" value="Pept_tRNA_hydro_sf"/>
</dbReference>
<dbReference type="SUPFAM" id="SSF53178">
    <property type="entry name" value="Peptidyl-tRNA hydrolase-like"/>
    <property type="match status" value="1"/>
</dbReference>
<keyword evidence="1" id="KW-0820">tRNA-binding</keyword>
<dbReference type="Proteomes" id="UP000006502">
    <property type="component" value="Chromosome"/>
</dbReference>
<sequence length="146" mass="17152">MGSLISVNENYVLCKPCEYMNNSGQTLSRVLRELKIDISRVLLVYDELDIGVGRYKLTKRKERQVAHRGVRDIDTRYPLDSILKLKVGIAPLENQRLVIKEFVMQDFLEEELEKISKIEGEIFKIFERFISLSDEELEDPINYIKR</sequence>
<dbReference type="PATRIC" id="fig|1212765.3.peg.167"/>
<dbReference type="PANTHER" id="PTHR17224">
    <property type="entry name" value="PEPTIDYL-TRNA HYDROLASE"/>
    <property type="match status" value="1"/>
</dbReference>
<evidence type="ECO:0000313" key="4">
    <source>
        <dbReference type="EMBL" id="AFO51722.1"/>
    </source>
</evidence>
<dbReference type="AlphaFoldDB" id="I7C5D6"/>
<dbReference type="STRING" id="1212765.MHLP_00710"/>
<proteinExistence type="predicted"/>
<keyword evidence="5" id="KW-1185">Reference proteome</keyword>
<keyword evidence="2 4" id="KW-0378">Hydrolase</keyword>
<dbReference type="KEGG" id="mhl:MHLP_00710"/>
<evidence type="ECO:0000256" key="3">
    <source>
        <dbReference type="ARBA" id="ARBA00022884"/>
    </source>
</evidence>
<evidence type="ECO:0000313" key="5">
    <source>
        <dbReference type="Proteomes" id="UP000006502"/>
    </source>
</evidence>
<organism evidence="4 5">
    <name type="scientific">Mycoplasma haematolamae (strain Purdue)</name>
    <dbReference type="NCBI Taxonomy" id="1212765"/>
    <lineage>
        <taxon>Bacteria</taxon>
        <taxon>Bacillati</taxon>
        <taxon>Mycoplasmatota</taxon>
        <taxon>Mollicutes</taxon>
        <taxon>Mycoplasmataceae</taxon>
        <taxon>Mycoplasma</taxon>
    </lineage>
</organism>
<dbReference type="Gene3D" id="3.40.50.1470">
    <property type="entry name" value="Peptidyl-tRNA hydrolase"/>
    <property type="match status" value="1"/>
</dbReference>
<evidence type="ECO:0000256" key="1">
    <source>
        <dbReference type="ARBA" id="ARBA00022555"/>
    </source>
</evidence>
<reference evidence="4 5" key="1">
    <citation type="journal article" date="2012" name="J. Bacteriol.">
        <title>Genome Sequence of "Candidatus Mycoplasma haemolamae" Strain Purdue, a Red Blood Cell Pathogen of Alpacas (Vicugna pacos) and Llamas (Lama glama).</title>
        <authorList>
            <person name="Guimaraes A.M."/>
            <person name="Toth B."/>
            <person name="Santos A.P."/>
            <person name="do Nascimento N.C."/>
            <person name="Kritchevsky J.E."/>
            <person name="Messick J.B."/>
        </authorList>
    </citation>
    <scope>NUCLEOTIDE SEQUENCE [LARGE SCALE GENOMIC DNA]</scope>
    <source>
        <strain evidence="4 5">Purdue</strain>
    </source>
</reference>
<protein>
    <submittedName>
        <fullName evidence="4">Peptidyl-tRNA hydrolase</fullName>
    </submittedName>
</protein>
<dbReference type="EMBL" id="CP003731">
    <property type="protein sequence ID" value="AFO51722.1"/>
    <property type="molecule type" value="Genomic_DNA"/>
</dbReference>
<name>I7C5D6_MYCHA</name>
<dbReference type="InterPro" id="IPR001328">
    <property type="entry name" value="Pept_tRNA_hydro"/>
</dbReference>
<reference evidence="5" key="2">
    <citation type="submission" date="2012-07" db="EMBL/GenBank/DDBJ databases">
        <title>Complete genome sequence of 'Candidatus Mycoplasma haemolamae'.</title>
        <authorList>
            <person name="Guimaraes A.M.S."/>
            <person name="Toth B."/>
            <person name="Santos A.P."/>
            <person name="Nascimento N.C."/>
            <person name="Sojka J.E."/>
            <person name="Messick J.B."/>
        </authorList>
    </citation>
    <scope>NUCLEOTIDE SEQUENCE [LARGE SCALE GENOMIC DNA]</scope>
    <source>
        <strain evidence="5">Purdue</strain>
    </source>
</reference>
<dbReference type="GO" id="GO:0004045">
    <property type="term" value="F:peptidyl-tRNA hydrolase activity"/>
    <property type="evidence" value="ECO:0007669"/>
    <property type="project" value="InterPro"/>
</dbReference>
<evidence type="ECO:0000256" key="2">
    <source>
        <dbReference type="ARBA" id="ARBA00022801"/>
    </source>
</evidence>
<dbReference type="PANTHER" id="PTHR17224:SF1">
    <property type="entry name" value="PEPTIDYL-TRNA HYDROLASE"/>
    <property type="match status" value="1"/>
</dbReference>